<dbReference type="InterPro" id="IPR001584">
    <property type="entry name" value="Integrase_cat-core"/>
</dbReference>
<dbReference type="InterPro" id="IPR041588">
    <property type="entry name" value="Integrase_H2C2"/>
</dbReference>
<dbReference type="PANTHER" id="PTHR48475">
    <property type="entry name" value="RIBONUCLEASE H"/>
    <property type="match status" value="1"/>
</dbReference>
<dbReference type="Gene3D" id="1.10.340.70">
    <property type="match status" value="1"/>
</dbReference>
<gene>
    <name evidence="2" type="ORF">Sangu_1310800</name>
</gene>
<evidence type="ECO:0000259" key="1">
    <source>
        <dbReference type="PROSITE" id="PS50994"/>
    </source>
</evidence>
<organism evidence="2">
    <name type="scientific">Sesamum angustifolium</name>
    <dbReference type="NCBI Taxonomy" id="2727405"/>
    <lineage>
        <taxon>Eukaryota</taxon>
        <taxon>Viridiplantae</taxon>
        <taxon>Streptophyta</taxon>
        <taxon>Embryophyta</taxon>
        <taxon>Tracheophyta</taxon>
        <taxon>Spermatophyta</taxon>
        <taxon>Magnoliopsida</taxon>
        <taxon>eudicotyledons</taxon>
        <taxon>Gunneridae</taxon>
        <taxon>Pentapetalae</taxon>
        <taxon>asterids</taxon>
        <taxon>lamiids</taxon>
        <taxon>Lamiales</taxon>
        <taxon>Pedaliaceae</taxon>
        <taxon>Sesamum</taxon>
    </lineage>
</organism>
<dbReference type="Gene3D" id="3.30.420.10">
    <property type="entry name" value="Ribonuclease H-like superfamily/Ribonuclease H"/>
    <property type="match status" value="1"/>
</dbReference>
<reference evidence="2" key="2">
    <citation type="journal article" date="2024" name="Plant">
        <title>Genomic evolution and insights into agronomic trait innovations of Sesamum species.</title>
        <authorList>
            <person name="Miao H."/>
            <person name="Wang L."/>
            <person name="Qu L."/>
            <person name="Liu H."/>
            <person name="Sun Y."/>
            <person name="Le M."/>
            <person name="Wang Q."/>
            <person name="Wei S."/>
            <person name="Zheng Y."/>
            <person name="Lin W."/>
            <person name="Duan Y."/>
            <person name="Cao H."/>
            <person name="Xiong S."/>
            <person name="Wang X."/>
            <person name="Wei L."/>
            <person name="Li C."/>
            <person name="Ma Q."/>
            <person name="Ju M."/>
            <person name="Zhao R."/>
            <person name="Li G."/>
            <person name="Mu C."/>
            <person name="Tian Q."/>
            <person name="Mei H."/>
            <person name="Zhang T."/>
            <person name="Gao T."/>
            <person name="Zhang H."/>
        </authorList>
    </citation>
    <scope>NUCLEOTIDE SEQUENCE</scope>
    <source>
        <strain evidence="2">G01</strain>
    </source>
</reference>
<protein>
    <recommendedName>
        <fullName evidence="1">Integrase catalytic domain-containing protein</fullName>
    </recommendedName>
</protein>
<comment type="caution">
    <text evidence="2">The sequence shown here is derived from an EMBL/GenBank/DDBJ whole genome shotgun (WGS) entry which is preliminary data.</text>
</comment>
<sequence>MAVIRSRKINFISLEKTAIEEPEEIICIDPTLLSWKEEIIRFLTNGIQPENKKDAKVLRRKAFRFIMIDGELYKHDFSQPFLKCLTPEEGNYVLREIHEGICRNHLGGKALARKSLRQGFYWPTIFVDAHELVKRCCACQEHTSPLSHGTKKVFIVAVDYFTKWVEAEPLAKISEKEVIKFLWRNIVCCFSIPRTIIFDNGTQFSGNKLKEWCKELAIKQFFTSVNNPQVNGQTEVTNRTILQYLKMLLGTDNGAWVDELPGVLWAYRTTSWTTTRETPFSLSYGTEAIATAEIGELSWRVKYYDLEANEQGLRMNLDFVEEVREEPWCVRLCIKPE</sequence>
<dbReference type="InterPro" id="IPR036397">
    <property type="entry name" value="RNaseH_sf"/>
</dbReference>
<evidence type="ECO:0000313" key="2">
    <source>
        <dbReference type="EMBL" id="KAL0344234.1"/>
    </source>
</evidence>
<dbReference type="SUPFAM" id="SSF53098">
    <property type="entry name" value="Ribonuclease H-like"/>
    <property type="match status" value="1"/>
</dbReference>
<dbReference type="PANTHER" id="PTHR48475:SF2">
    <property type="entry name" value="RIBONUCLEASE H"/>
    <property type="match status" value="1"/>
</dbReference>
<dbReference type="AlphaFoldDB" id="A0AAW2NL88"/>
<name>A0AAW2NL88_9LAMI</name>
<dbReference type="InterPro" id="IPR012337">
    <property type="entry name" value="RNaseH-like_sf"/>
</dbReference>
<feature type="domain" description="Integrase catalytic" evidence="1">
    <location>
        <begin position="114"/>
        <end position="287"/>
    </location>
</feature>
<proteinExistence type="predicted"/>
<dbReference type="EMBL" id="JACGWK010000007">
    <property type="protein sequence ID" value="KAL0344234.1"/>
    <property type="molecule type" value="Genomic_DNA"/>
</dbReference>
<dbReference type="Pfam" id="PF17921">
    <property type="entry name" value="Integrase_H2C2"/>
    <property type="match status" value="1"/>
</dbReference>
<dbReference type="Pfam" id="PF00665">
    <property type="entry name" value="rve"/>
    <property type="match status" value="1"/>
</dbReference>
<dbReference type="GO" id="GO:0003676">
    <property type="term" value="F:nucleic acid binding"/>
    <property type="evidence" value="ECO:0007669"/>
    <property type="project" value="InterPro"/>
</dbReference>
<dbReference type="PROSITE" id="PS50994">
    <property type="entry name" value="INTEGRASE"/>
    <property type="match status" value="1"/>
</dbReference>
<dbReference type="GO" id="GO:0015074">
    <property type="term" value="P:DNA integration"/>
    <property type="evidence" value="ECO:0007669"/>
    <property type="project" value="InterPro"/>
</dbReference>
<accession>A0AAW2NL88</accession>
<reference evidence="2" key="1">
    <citation type="submission" date="2020-06" db="EMBL/GenBank/DDBJ databases">
        <authorList>
            <person name="Li T."/>
            <person name="Hu X."/>
            <person name="Zhang T."/>
            <person name="Song X."/>
            <person name="Zhang H."/>
            <person name="Dai N."/>
            <person name="Sheng W."/>
            <person name="Hou X."/>
            <person name="Wei L."/>
        </authorList>
    </citation>
    <scope>NUCLEOTIDE SEQUENCE</scope>
    <source>
        <strain evidence="2">G01</strain>
        <tissue evidence="2">Leaf</tissue>
    </source>
</reference>